<keyword evidence="3" id="KW-1185">Reference proteome</keyword>
<comment type="caution">
    <text evidence="2">The sequence shown here is derived from an EMBL/GenBank/DDBJ whole genome shotgun (WGS) entry which is preliminary data.</text>
</comment>
<evidence type="ECO:0000259" key="1">
    <source>
        <dbReference type="PROSITE" id="PS50181"/>
    </source>
</evidence>
<proteinExistence type="predicted"/>
<dbReference type="SUPFAM" id="SSF81383">
    <property type="entry name" value="F-box domain"/>
    <property type="match status" value="1"/>
</dbReference>
<dbReference type="AlphaFoldDB" id="A0AAX6MYC5"/>
<protein>
    <recommendedName>
        <fullName evidence="1">F-box domain-containing protein</fullName>
    </recommendedName>
</protein>
<dbReference type="Pfam" id="PF12937">
    <property type="entry name" value="F-box-like"/>
    <property type="match status" value="1"/>
</dbReference>
<evidence type="ECO:0000313" key="3">
    <source>
        <dbReference type="Proteomes" id="UP001369815"/>
    </source>
</evidence>
<accession>A0AAX6MYC5</accession>
<organism evidence="2 3">
    <name type="scientific">Daldinia eschscholtzii</name>
    <dbReference type="NCBI Taxonomy" id="292717"/>
    <lineage>
        <taxon>Eukaryota</taxon>
        <taxon>Fungi</taxon>
        <taxon>Dikarya</taxon>
        <taxon>Ascomycota</taxon>
        <taxon>Pezizomycotina</taxon>
        <taxon>Sordariomycetes</taxon>
        <taxon>Xylariomycetidae</taxon>
        <taxon>Xylariales</taxon>
        <taxon>Hypoxylaceae</taxon>
        <taxon>Daldinia</taxon>
    </lineage>
</organism>
<name>A0AAX6MYC5_9PEZI</name>
<feature type="domain" description="F-box" evidence="1">
    <location>
        <begin position="11"/>
        <end position="56"/>
    </location>
</feature>
<dbReference type="InterPro" id="IPR001810">
    <property type="entry name" value="F-box_dom"/>
</dbReference>
<dbReference type="EMBL" id="JBANMG010000001">
    <property type="protein sequence ID" value="KAK6957648.1"/>
    <property type="molecule type" value="Genomic_DNA"/>
</dbReference>
<evidence type="ECO:0000313" key="2">
    <source>
        <dbReference type="EMBL" id="KAK6957648.1"/>
    </source>
</evidence>
<sequence>MAIIMPSTRGHAYFLRLPLEIQWWILRYLGIRDQASLSQSCRRAQGIVEPLLYRRIFTRAGTDHDTSGLVEFLLKRPYIAGAVRFLVLDEFHPVAYRQLMSIRFPNLESITVQHGGEPPEHRG</sequence>
<dbReference type="Proteomes" id="UP001369815">
    <property type="component" value="Unassembled WGS sequence"/>
</dbReference>
<dbReference type="PROSITE" id="PS50181">
    <property type="entry name" value="FBOX"/>
    <property type="match status" value="1"/>
</dbReference>
<reference evidence="2 3" key="1">
    <citation type="journal article" date="2024" name="Front Chem Biol">
        <title>Unveiling the potential of Daldinia eschscholtzii MFLUCC 19-0629 through bioactivity and bioinformatics studies for enhanced sustainable agriculture production.</title>
        <authorList>
            <person name="Brooks S."/>
            <person name="Weaver J.A."/>
            <person name="Klomchit A."/>
            <person name="Alharthi S.A."/>
            <person name="Onlamun T."/>
            <person name="Nurani R."/>
            <person name="Vong T.K."/>
            <person name="Alberti F."/>
            <person name="Greco C."/>
        </authorList>
    </citation>
    <scope>NUCLEOTIDE SEQUENCE [LARGE SCALE GENOMIC DNA]</scope>
    <source>
        <strain evidence="2">MFLUCC 19-0629</strain>
    </source>
</reference>
<dbReference type="InterPro" id="IPR036047">
    <property type="entry name" value="F-box-like_dom_sf"/>
</dbReference>
<gene>
    <name evidence="2" type="ORF">Daesc_000435</name>
</gene>